<organism evidence="2 3">
    <name type="scientific">Kerstersia gyiorum</name>
    <dbReference type="NCBI Taxonomy" id="206506"/>
    <lineage>
        <taxon>Bacteria</taxon>
        <taxon>Pseudomonadati</taxon>
        <taxon>Pseudomonadota</taxon>
        <taxon>Betaproteobacteria</taxon>
        <taxon>Burkholderiales</taxon>
        <taxon>Alcaligenaceae</taxon>
        <taxon>Kerstersia</taxon>
    </lineage>
</organism>
<evidence type="ECO:0000256" key="1">
    <source>
        <dbReference type="SAM" id="MobiDB-lite"/>
    </source>
</evidence>
<reference evidence="2 3" key="1">
    <citation type="submission" date="2019-02" db="EMBL/GenBank/DDBJ databases">
        <title>Genomic Encyclopedia of Type Strains, Phase IV (KMG-IV): sequencing the most valuable type-strain genomes for metagenomic binning, comparative biology and taxonomic classification.</title>
        <authorList>
            <person name="Goeker M."/>
        </authorList>
    </citation>
    <scope>NUCLEOTIDE SEQUENCE [LARGE SCALE GENOMIC DNA]</scope>
    <source>
        <strain evidence="2 3">DSM 16618</strain>
    </source>
</reference>
<sequence length="58" mass="6610">MKAIERRLSALEAARPPVSDTERRPLDAFYRDQDNPQSTGAIQFALLYPQEASHEQSH</sequence>
<comment type="caution">
    <text evidence="2">The sequence shown here is derived from an EMBL/GenBank/DDBJ whole genome shotgun (WGS) entry which is preliminary data.</text>
</comment>
<dbReference type="RefSeq" id="WP_165389929.1">
    <property type="nucleotide sequence ID" value="NZ_CBCSEB010000003.1"/>
</dbReference>
<name>A0A4Q7MYB7_9BURK</name>
<accession>A0A4Q7MYB7</accession>
<feature type="region of interest" description="Disordered" evidence="1">
    <location>
        <begin position="1"/>
        <end position="25"/>
    </location>
</feature>
<protein>
    <submittedName>
        <fullName evidence="2">Uncharacterized protein</fullName>
    </submittedName>
</protein>
<dbReference type="EMBL" id="SGWZ01000001">
    <property type="protein sequence ID" value="RZS73140.1"/>
    <property type="molecule type" value="Genomic_DNA"/>
</dbReference>
<proteinExistence type="predicted"/>
<dbReference type="AlphaFoldDB" id="A0A4Q7MYB7"/>
<evidence type="ECO:0000313" key="2">
    <source>
        <dbReference type="EMBL" id="RZS73140.1"/>
    </source>
</evidence>
<dbReference type="Proteomes" id="UP000292039">
    <property type="component" value="Unassembled WGS sequence"/>
</dbReference>
<gene>
    <name evidence="2" type="ORF">EV679_0328</name>
</gene>
<evidence type="ECO:0000313" key="3">
    <source>
        <dbReference type="Proteomes" id="UP000292039"/>
    </source>
</evidence>